<accession>A0A835HED6</accession>
<dbReference type="PANTHER" id="PTHR46093:SF18">
    <property type="entry name" value="FIBRONECTIN TYPE-III DOMAIN-CONTAINING PROTEIN"/>
    <property type="match status" value="1"/>
</dbReference>
<proteinExistence type="predicted"/>
<dbReference type="InterPro" id="IPR015915">
    <property type="entry name" value="Kelch-typ_b-propeller"/>
</dbReference>
<dbReference type="Gene3D" id="2.120.10.80">
    <property type="entry name" value="Kelch-type beta propeller"/>
    <property type="match status" value="1"/>
</dbReference>
<evidence type="ECO:0000313" key="4">
    <source>
        <dbReference type="Proteomes" id="UP000631114"/>
    </source>
</evidence>
<reference evidence="3 4" key="1">
    <citation type="submission" date="2020-10" db="EMBL/GenBank/DDBJ databases">
        <title>The Coptis chinensis genome and diversification of protoberbering-type alkaloids.</title>
        <authorList>
            <person name="Wang B."/>
            <person name="Shu S."/>
            <person name="Song C."/>
            <person name="Liu Y."/>
        </authorList>
    </citation>
    <scope>NUCLEOTIDE SEQUENCE [LARGE SCALE GENOMIC DNA]</scope>
    <source>
        <strain evidence="3">HL-2020</strain>
        <tissue evidence="3">Leaf</tissue>
    </source>
</reference>
<keyword evidence="1" id="KW-0880">Kelch repeat</keyword>
<dbReference type="OrthoDB" id="10251809at2759"/>
<sequence length="282" mass="31562">MCVQLLLFGGHGTGGWLSRYDVYHNDCIVLDRVSVQWKRLPTSNDSPSARAYHSMTCIGSRYLLFGGFDGKSTFGELWWLVSADDPIAKRSSAPASNNLSERNIVTGPTDLLQSEVGETHKEESPISELQKRLDVSVSPTSDIHVDDELVDKELLELSSRLTNERVNHIEQDTGIQVIDLRILASILQGLYSTSSHYGARDVVQVVRDHWMKSTPVSLPLRELGPLFRDYKRLIIHNELGGNGVSGPAGQQTYRFYHMRTASQLCMADVPCLLTEYKQLISN</sequence>
<gene>
    <name evidence="3" type="ORF">IFM89_013603</name>
</gene>
<dbReference type="SUPFAM" id="SSF117281">
    <property type="entry name" value="Kelch motif"/>
    <property type="match status" value="1"/>
</dbReference>
<evidence type="ECO:0000256" key="1">
    <source>
        <dbReference type="ARBA" id="ARBA00022441"/>
    </source>
</evidence>
<comment type="caution">
    <text evidence="3">The sequence shown here is derived from an EMBL/GenBank/DDBJ whole genome shotgun (WGS) entry which is preliminary data.</text>
</comment>
<name>A0A835HED6_9MAGN</name>
<protein>
    <submittedName>
        <fullName evidence="3">Uncharacterized protein</fullName>
    </submittedName>
</protein>
<dbReference type="PANTHER" id="PTHR46093">
    <property type="entry name" value="ACYL-COA-BINDING DOMAIN-CONTAINING PROTEIN 5"/>
    <property type="match status" value="1"/>
</dbReference>
<organism evidence="3 4">
    <name type="scientific">Coptis chinensis</name>
    <dbReference type="NCBI Taxonomy" id="261450"/>
    <lineage>
        <taxon>Eukaryota</taxon>
        <taxon>Viridiplantae</taxon>
        <taxon>Streptophyta</taxon>
        <taxon>Embryophyta</taxon>
        <taxon>Tracheophyta</taxon>
        <taxon>Spermatophyta</taxon>
        <taxon>Magnoliopsida</taxon>
        <taxon>Ranunculales</taxon>
        <taxon>Ranunculaceae</taxon>
        <taxon>Coptidoideae</taxon>
        <taxon>Coptis</taxon>
    </lineage>
</organism>
<dbReference type="EMBL" id="JADFTS010000007">
    <property type="protein sequence ID" value="KAF9596817.1"/>
    <property type="molecule type" value="Genomic_DNA"/>
</dbReference>
<dbReference type="Proteomes" id="UP000631114">
    <property type="component" value="Unassembled WGS sequence"/>
</dbReference>
<evidence type="ECO:0000256" key="2">
    <source>
        <dbReference type="ARBA" id="ARBA00022737"/>
    </source>
</evidence>
<evidence type="ECO:0000313" key="3">
    <source>
        <dbReference type="EMBL" id="KAF9596817.1"/>
    </source>
</evidence>
<keyword evidence="2" id="KW-0677">Repeat</keyword>
<keyword evidence="4" id="KW-1185">Reference proteome</keyword>
<dbReference type="AlphaFoldDB" id="A0A835HED6"/>